<dbReference type="PANTHER" id="PTHR46696:SF1">
    <property type="entry name" value="CYTOCHROME P450 YJIB-RELATED"/>
    <property type="match status" value="1"/>
</dbReference>
<keyword evidence="2" id="KW-0349">Heme</keyword>
<dbReference type="InterPro" id="IPR036396">
    <property type="entry name" value="Cyt_P450_sf"/>
</dbReference>
<evidence type="ECO:0000256" key="2">
    <source>
        <dbReference type="RuleBase" id="RU000461"/>
    </source>
</evidence>
<dbReference type="PROSITE" id="PS00086">
    <property type="entry name" value="CYTOCHROME_P450"/>
    <property type="match status" value="1"/>
</dbReference>
<dbReference type="InterPro" id="IPR002397">
    <property type="entry name" value="Cyt_P450_B"/>
</dbReference>
<dbReference type="RefSeq" id="WP_211362272.1">
    <property type="nucleotide sequence ID" value="NZ_VFPH01000002.1"/>
</dbReference>
<dbReference type="PRINTS" id="PR00385">
    <property type="entry name" value="P450"/>
</dbReference>
<protein>
    <submittedName>
        <fullName evidence="3">Cytochrome P450</fullName>
    </submittedName>
</protein>
<proteinExistence type="inferred from homology"/>
<keyword evidence="2" id="KW-0479">Metal-binding</keyword>
<comment type="caution">
    <text evidence="3">The sequence shown here is derived from an EMBL/GenBank/DDBJ whole genome shotgun (WGS) entry which is preliminary data.</text>
</comment>
<name>A0A543FYI2_9PSEU</name>
<dbReference type="GO" id="GO:0005506">
    <property type="term" value="F:iron ion binding"/>
    <property type="evidence" value="ECO:0007669"/>
    <property type="project" value="InterPro"/>
</dbReference>
<reference evidence="3 4" key="1">
    <citation type="submission" date="2019-06" db="EMBL/GenBank/DDBJ databases">
        <title>Sequencing the genomes of 1000 actinobacteria strains.</title>
        <authorList>
            <person name="Klenk H.-P."/>
        </authorList>
    </citation>
    <scope>NUCLEOTIDE SEQUENCE [LARGE SCALE GENOMIC DNA]</scope>
    <source>
        <strain evidence="3 4">DSM 45511</strain>
    </source>
</reference>
<keyword evidence="2" id="KW-0560">Oxidoreductase</keyword>
<dbReference type="Gene3D" id="1.10.630.10">
    <property type="entry name" value="Cytochrome P450"/>
    <property type="match status" value="1"/>
</dbReference>
<dbReference type="PRINTS" id="PR00359">
    <property type="entry name" value="BP450"/>
</dbReference>
<dbReference type="CDD" id="cd00302">
    <property type="entry name" value="cytochrome_P450"/>
    <property type="match status" value="1"/>
</dbReference>
<dbReference type="GO" id="GO:0004497">
    <property type="term" value="F:monooxygenase activity"/>
    <property type="evidence" value="ECO:0007669"/>
    <property type="project" value="UniProtKB-KW"/>
</dbReference>
<comment type="similarity">
    <text evidence="1 2">Belongs to the cytochrome P450 family.</text>
</comment>
<dbReference type="AlphaFoldDB" id="A0A543FYI2"/>
<dbReference type="EMBL" id="VFPH01000002">
    <property type="protein sequence ID" value="TQM38903.1"/>
    <property type="molecule type" value="Genomic_DNA"/>
</dbReference>
<dbReference type="SUPFAM" id="SSF48264">
    <property type="entry name" value="Cytochrome P450"/>
    <property type="match status" value="1"/>
</dbReference>
<sequence length="393" mass="42441">MTTSARRHEAHLLWASRPSLALLLHAARFAPPIARVPRLGWVVRDPVLCREVLNGHRHFTLVGEGGVGHLWAQVLGDYVTELFDGPGHLRLRTKARDLFTTKTSAGLVAEAFDAPLTELTARLRAGETVDIADASRVLVGRMLATLLGLPTDRSDEEFRAIFAEGERLAALALSTTSSTVLTPQAVTEAREIVDRMTAGIPAGYRDAAPGTLLGRCRELDLGPEVTRGLASLLLVAGTETAATAMSRAVALLHDHRRVDALLAEPDLVDDVVREVLRVVTPAPVIGRHVSADVEIGGRLLRAGEQVLLLTYAANNAAGRFDPGRDYVPETRQLWFGGGRHLCLGAALAKAEMAALLHALVRTGRPWRVVHRKPARRVLIPRYESLQIALAGGS</sequence>
<dbReference type="InterPro" id="IPR017972">
    <property type="entry name" value="Cyt_P450_CS"/>
</dbReference>
<dbReference type="InterPro" id="IPR001128">
    <property type="entry name" value="Cyt_P450"/>
</dbReference>
<dbReference type="Pfam" id="PF00067">
    <property type="entry name" value="p450"/>
    <property type="match status" value="1"/>
</dbReference>
<dbReference type="Proteomes" id="UP000319818">
    <property type="component" value="Unassembled WGS sequence"/>
</dbReference>
<evidence type="ECO:0000256" key="1">
    <source>
        <dbReference type="ARBA" id="ARBA00010617"/>
    </source>
</evidence>
<dbReference type="GO" id="GO:0020037">
    <property type="term" value="F:heme binding"/>
    <property type="evidence" value="ECO:0007669"/>
    <property type="project" value="InterPro"/>
</dbReference>
<keyword evidence="2" id="KW-0503">Monooxygenase</keyword>
<dbReference type="GO" id="GO:0016705">
    <property type="term" value="F:oxidoreductase activity, acting on paired donors, with incorporation or reduction of molecular oxygen"/>
    <property type="evidence" value="ECO:0007669"/>
    <property type="project" value="InterPro"/>
</dbReference>
<organism evidence="3 4">
    <name type="scientific">Pseudonocardia cypriaca</name>
    <dbReference type="NCBI Taxonomy" id="882449"/>
    <lineage>
        <taxon>Bacteria</taxon>
        <taxon>Bacillati</taxon>
        <taxon>Actinomycetota</taxon>
        <taxon>Actinomycetes</taxon>
        <taxon>Pseudonocardiales</taxon>
        <taxon>Pseudonocardiaceae</taxon>
        <taxon>Pseudonocardia</taxon>
    </lineage>
</organism>
<keyword evidence="2" id="KW-0408">Iron</keyword>
<evidence type="ECO:0000313" key="3">
    <source>
        <dbReference type="EMBL" id="TQM38903.1"/>
    </source>
</evidence>
<keyword evidence="4" id="KW-1185">Reference proteome</keyword>
<dbReference type="PANTHER" id="PTHR46696">
    <property type="entry name" value="P450, PUTATIVE (EUROFUNG)-RELATED"/>
    <property type="match status" value="1"/>
</dbReference>
<evidence type="ECO:0000313" key="4">
    <source>
        <dbReference type="Proteomes" id="UP000319818"/>
    </source>
</evidence>
<gene>
    <name evidence="3" type="ORF">FB388_6151</name>
</gene>
<accession>A0A543FYI2</accession>